<dbReference type="Proteomes" id="UP000241421">
    <property type="component" value="Unassembled WGS sequence"/>
</dbReference>
<evidence type="ECO:0000313" key="10">
    <source>
        <dbReference type="Proteomes" id="UP000241421"/>
    </source>
</evidence>
<evidence type="ECO:0000256" key="5">
    <source>
        <dbReference type="ARBA" id="ARBA00022692"/>
    </source>
</evidence>
<sequence>MRRGAGFTLIELLVAISILAIVAVLGWRGLGTIVQARGALTGQMEATRGMQLAFAQMESDLEHLADDKLVNGRPFLLAGDDRLTLVRKTHIENQPTRLQVVAYRLRDGVLARSESNPTGDLIELDALWQAAASGIGGGATVPLQANLGAMSLENWEPDGWRPSNPNASGAVLRPPMTGAIVPTGLRVSLQVPGQGAPMVKSFLLGGR</sequence>
<keyword evidence="7 8" id="KW-0472">Membrane</keyword>
<dbReference type="RefSeq" id="WP_106756384.1">
    <property type="nucleotide sequence ID" value="NZ_PXWF02000066.1"/>
</dbReference>
<accession>A0A2U2I4R8</accession>
<keyword evidence="4" id="KW-0997">Cell inner membrane</keyword>
<dbReference type="PANTHER" id="PTHR39583">
    <property type="entry name" value="TYPE II SECRETION SYSTEM PROTEIN J-RELATED"/>
    <property type="match status" value="1"/>
</dbReference>
<keyword evidence="5 8" id="KW-0812">Transmembrane</keyword>
<feature type="transmembrane region" description="Helical" evidence="8">
    <location>
        <begin position="6"/>
        <end position="27"/>
    </location>
</feature>
<dbReference type="AlphaFoldDB" id="A0A2U2I4R8"/>
<keyword evidence="3" id="KW-0488">Methylation</keyword>
<evidence type="ECO:0000313" key="9">
    <source>
        <dbReference type="EMBL" id="PWF54814.1"/>
    </source>
</evidence>
<dbReference type="EMBL" id="PXWF02000066">
    <property type="protein sequence ID" value="PWF54814.1"/>
    <property type="molecule type" value="Genomic_DNA"/>
</dbReference>
<dbReference type="NCBIfam" id="TIGR02532">
    <property type="entry name" value="IV_pilin_GFxxxE"/>
    <property type="match status" value="1"/>
</dbReference>
<dbReference type="PROSITE" id="PS00409">
    <property type="entry name" value="PROKAR_NTER_METHYL"/>
    <property type="match status" value="1"/>
</dbReference>
<comment type="caution">
    <text evidence="9">The sequence shown here is derived from an EMBL/GenBank/DDBJ whole genome shotgun (WGS) entry which is preliminary data.</text>
</comment>
<dbReference type="InterPro" id="IPR045584">
    <property type="entry name" value="Pilin-like"/>
</dbReference>
<keyword evidence="10" id="KW-1185">Reference proteome</keyword>
<evidence type="ECO:0000256" key="2">
    <source>
        <dbReference type="ARBA" id="ARBA00022475"/>
    </source>
</evidence>
<dbReference type="OrthoDB" id="9029037at2"/>
<evidence type="ECO:0000256" key="1">
    <source>
        <dbReference type="ARBA" id="ARBA00004377"/>
    </source>
</evidence>
<protein>
    <submittedName>
        <fullName evidence="9">Prepilin-type N-terminal cleavage/methylation domain-containing protein</fullName>
    </submittedName>
</protein>
<dbReference type="GO" id="GO:0015628">
    <property type="term" value="P:protein secretion by the type II secretion system"/>
    <property type="evidence" value="ECO:0007669"/>
    <property type="project" value="TreeGrafter"/>
</dbReference>
<keyword evidence="2" id="KW-1003">Cell membrane</keyword>
<dbReference type="Pfam" id="PF07963">
    <property type="entry name" value="N_methyl"/>
    <property type="match status" value="1"/>
</dbReference>
<dbReference type="PANTHER" id="PTHR39583:SF2">
    <property type="entry name" value="TYPE II SECRETION SYSTEM PROTEIN J"/>
    <property type="match status" value="1"/>
</dbReference>
<dbReference type="GO" id="GO:0005886">
    <property type="term" value="C:plasma membrane"/>
    <property type="evidence" value="ECO:0007669"/>
    <property type="project" value="UniProtKB-SubCell"/>
</dbReference>
<evidence type="ECO:0000256" key="3">
    <source>
        <dbReference type="ARBA" id="ARBA00022481"/>
    </source>
</evidence>
<name>A0A2U2I4R8_9BURK</name>
<dbReference type="SUPFAM" id="SSF54523">
    <property type="entry name" value="Pili subunits"/>
    <property type="match status" value="1"/>
</dbReference>
<evidence type="ECO:0000256" key="8">
    <source>
        <dbReference type="SAM" id="Phobius"/>
    </source>
</evidence>
<comment type="subcellular location">
    <subcellularLocation>
        <location evidence="1">Cell inner membrane</location>
        <topology evidence="1">Single-pass membrane protein</topology>
    </subcellularLocation>
</comment>
<evidence type="ECO:0000256" key="4">
    <source>
        <dbReference type="ARBA" id="ARBA00022519"/>
    </source>
</evidence>
<evidence type="ECO:0000256" key="6">
    <source>
        <dbReference type="ARBA" id="ARBA00022989"/>
    </source>
</evidence>
<dbReference type="Gene3D" id="3.10.610.10">
    <property type="entry name" value="GSPII I/J protein-like"/>
    <property type="match status" value="1"/>
</dbReference>
<reference evidence="9 10" key="1">
    <citation type="submission" date="2018-04" db="EMBL/GenBank/DDBJ databases">
        <title>Massilia violaceinigra sp. nov., a novel purple-pigmented bacterium isolated from Tianshan glacier, Xinjiang, China.</title>
        <authorList>
            <person name="Wang H."/>
        </authorList>
    </citation>
    <scope>NUCLEOTIDE SEQUENCE [LARGE SCALE GENOMIC DNA]</scope>
    <source>
        <strain evidence="9 10">B448-2</strain>
    </source>
</reference>
<organism evidence="9 10">
    <name type="scientific">Massilia glaciei</name>
    <dbReference type="NCBI Taxonomy" id="1524097"/>
    <lineage>
        <taxon>Bacteria</taxon>
        <taxon>Pseudomonadati</taxon>
        <taxon>Pseudomonadota</taxon>
        <taxon>Betaproteobacteria</taxon>
        <taxon>Burkholderiales</taxon>
        <taxon>Oxalobacteraceae</taxon>
        <taxon>Telluria group</taxon>
        <taxon>Massilia</taxon>
    </lineage>
</organism>
<dbReference type="InterPro" id="IPR012902">
    <property type="entry name" value="N_methyl_site"/>
</dbReference>
<keyword evidence="6 8" id="KW-1133">Transmembrane helix</keyword>
<evidence type="ECO:0000256" key="7">
    <source>
        <dbReference type="ARBA" id="ARBA00023136"/>
    </source>
</evidence>
<gene>
    <name evidence="9" type="ORF">C7C56_005040</name>
</gene>
<proteinExistence type="predicted"/>
<dbReference type="InterPro" id="IPR051621">
    <property type="entry name" value="T2SS_protein_J"/>
</dbReference>